<evidence type="ECO:0000256" key="9">
    <source>
        <dbReference type="ARBA" id="ARBA00025772"/>
    </source>
</evidence>
<evidence type="ECO:0000256" key="10">
    <source>
        <dbReference type="ARBA" id="ARBA00030775"/>
    </source>
</evidence>
<dbReference type="InterPro" id="IPR022346">
    <property type="entry name" value="T2SS_GspH"/>
</dbReference>
<dbReference type="AlphaFoldDB" id="A0A7Y0LAF8"/>
<evidence type="ECO:0000256" key="7">
    <source>
        <dbReference type="ARBA" id="ARBA00022989"/>
    </source>
</evidence>
<keyword evidence="8 12" id="KW-0472">Membrane</keyword>
<dbReference type="Proteomes" id="UP000568664">
    <property type="component" value="Unassembled WGS sequence"/>
</dbReference>
<dbReference type="RefSeq" id="WP_169074923.1">
    <property type="nucleotide sequence ID" value="NZ_JABBXH010000002.1"/>
</dbReference>
<dbReference type="Gene3D" id="3.55.40.10">
    <property type="entry name" value="minor pseudopilin epsh domain"/>
    <property type="match status" value="1"/>
</dbReference>
<protein>
    <recommendedName>
        <fullName evidence="2">Type II secretion system protein H</fullName>
    </recommendedName>
    <alternativeName>
        <fullName evidence="10">General secretion pathway protein H</fullName>
    </alternativeName>
</protein>
<dbReference type="Pfam" id="PF12019">
    <property type="entry name" value="GspH"/>
    <property type="match status" value="1"/>
</dbReference>
<dbReference type="NCBIfam" id="TIGR02532">
    <property type="entry name" value="IV_pilin_GFxxxE"/>
    <property type="match status" value="1"/>
</dbReference>
<evidence type="ECO:0000256" key="12">
    <source>
        <dbReference type="SAM" id="Phobius"/>
    </source>
</evidence>
<evidence type="ECO:0000313" key="15">
    <source>
        <dbReference type="Proteomes" id="UP000568664"/>
    </source>
</evidence>
<dbReference type="InterPro" id="IPR045584">
    <property type="entry name" value="Pilin-like"/>
</dbReference>
<keyword evidence="7 12" id="KW-1133">Transmembrane helix</keyword>
<accession>A0A7Y0LAF8</accession>
<keyword evidence="3" id="KW-1003">Cell membrane</keyword>
<evidence type="ECO:0000256" key="3">
    <source>
        <dbReference type="ARBA" id="ARBA00022475"/>
    </source>
</evidence>
<comment type="caution">
    <text evidence="14">The sequence shown here is derived from an EMBL/GenBank/DDBJ whole genome shotgun (WGS) entry which is preliminary data.</text>
</comment>
<dbReference type="Pfam" id="PF07963">
    <property type="entry name" value="N_methyl"/>
    <property type="match status" value="1"/>
</dbReference>
<dbReference type="GO" id="GO:0015628">
    <property type="term" value="P:protein secretion by the type II secretion system"/>
    <property type="evidence" value="ECO:0007669"/>
    <property type="project" value="InterPro"/>
</dbReference>
<feature type="transmembrane region" description="Helical" evidence="12">
    <location>
        <begin position="20"/>
        <end position="40"/>
    </location>
</feature>
<evidence type="ECO:0000256" key="8">
    <source>
        <dbReference type="ARBA" id="ARBA00023136"/>
    </source>
</evidence>
<comment type="subcellular location">
    <subcellularLocation>
        <location evidence="1">Cell inner membrane</location>
        <topology evidence="1">Single-pass membrane protein</topology>
    </subcellularLocation>
</comment>
<dbReference type="PROSITE" id="PS00409">
    <property type="entry name" value="PROKAR_NTER_METHYL"/>
    <property type="match status" value="1"/>
</dbReference>
<name>A0A7Y0LAF8_9GAMM</name>
<evidence type="ECO:0000256" key="5">
    <source>
        <dbReference type="ARBA" id="ARBA00022519"/>
    </source>
</evidence>
<dbReference type="InterPro" id="IPR012902">
    <property type="entry name" value="N_methyl_site"/>
</dbReference>
<proteinExistence type="inferred from homology"/>
<evidence type="ECO:0000256" key="2">
    <source>
        <dbReference type="ARBA" id="ARBA00021549"/>
    </source>
</evidence>
<feature type="compositionally biased region" description="Basic and acidic residues" evidence="11">
    <location>
        <begin position="178"/>
        <end position="193"/>
    </location>
</feature>
<dbReference type="GO" id="GO:0005886">
    <property type="term" value="C:plasma membrane"/>
    <property type="evidence" value="ECO:0007669"/>
    <property type="project" value="UniProtKB-SubCell"/>
</dbReference>
<keyword evidence="4" id="KW-0488">Methylation</keyword>
<evidence type="ECO:0000259" key="13">
    <source>
        <dbReference type="Pfam" id="PF12019"/>
    </source>
</evidence>
<dbReference type="EMBL" id="JABBXH010000002">
    <property type="protein sequence ID" value="NMP30943.1"/>
    <property type="molecule type" value="Genomic_DNA"/>
</dbReference>
<keyword evidence="15" id="KW-1185">Reference proteome</keyword>
<evidence type="ECO:0000256" key="6">
    <source>
        <dbReference type="ARBA" id="ARBA00022692"/>
    </source>
</evidence>
<evidence type="ECO:0000256" key="4">
    <source>
        <dbReference type="ARBA" id="ARBA00022481"/>
    </source>
</evidence>
<feature type="domain" description="General secretion pathway GspH" evidence="13">
    <location>
        <begin position="54"/>
        <end position="168"/>
    </location>
</feature>
<evidence type="ECO:0000313" key="14">
    <source>
        <dbReference type="EMBL" id="NMP30943.1"/>
    </source>
</evidence>
<reference evidence="14 15" key="1">
    <citation type="submission" date="2020-04" db="EMBL/GenBank/DDBJ databases">
        <title>Thalassotalea sp. M1531, isolated from the surface of marine red alga.</title>
        <authorList>
            <person name="Pang L."/>
            <person name="Lu D.-C."/>
        </authorList>
    </citation>
    <scope>NUCLEOTIDE SEQUENCE [LARGE SCALE GENOMIC DNA]</scope>
    <source>
        <strain evidence="14 15">M1531</strain>
    </source>
</reference>
<dbReference type="SUPFAM" id="SSF54523">
    <property type="entry name" value="Pili subunits"/>
    <property type="match status" value="1"/>
</dbReference>
<keyword evidence="6 12" id="KW-0812">Transmembrane</keyword>
<keyword evidence="5" id="KW-0997">Cell inner membrane</keyword>
<feature type="region of interest" description="Disordered" evidence="11">
    <location>
        <begin position="171"/>
        <end position="193"/>
    </location>
</feature>
<evidence type="ECO:0000256" key="1">
    <source>
        <dbReference type="ARBA" id="ARBA00004377"/>
    </source>
</evidence>
<sequence>MANHLSSRFQYYLNKGFTLIELMVGIAIVAIVITIGVPALNDFNTQMRVDNQISEVNRLLLTARNAAINTESNVTVCPLKADNTCGNDWTGQISVFTNTAANTAYDAVNERLITVKDAVRDGDKLTFAATNIVYGATGQMISATSGLIGFCPSEGADLNRGLVITASGRVATTSDTDNDGKDETRAGDEVSCS</sequence>
<organism evidence="14 15">
    <name type="scientific">Thalassotalea algicola</name>
    <dbReference type="NCBI Taxonomy" id="2716224"/>
    <lineage>
        <taxon>Bacteria</taxon>
        <taxon>Pseudomonadati</taxon>
        <taxon>Pseudomonadota</taxon>
        <taxon>Gammaproteobacteria</taxon>
        <taxon>Alteromonadales</taxon>
        <taxon>Colwelliaceae</taxon>
        <taxon>Thalassotalea</taxon>
    </lineage>
</organism>
<dbReference type="GO" id="GO:0015627">
    <property type="term" value="C:type II protein secretion system complex"/>
    <property type="evidence" value="ECO:0007669"/>
    <property type="project" value="InterPro"/>
</dbReference>
<gene>
    <name evidence="14" type="ORF">HII17_05140</name>
</gene>
<evidence type="ECO:0000256" key="11">
    <source>
        <dbReference type="SAM" id="MobiDB-lite"/>
    </source>
</evidence>
<comment type="similarity">
    <text evidence="9">Belongs to the GSP H family.</text>
</comment>